<feature type="domain" description="ATPase F1/V1/A1 complex alpha/beta subunit nucleotide-binding" evidence="8">
    <location>
        <begin position="163"/>
        <end position="365"/>
    </location>
</feature>
<keyword evidence="4" id="KW-0547">Nucleotide-binding</keyword>
<evidence type="ECO:0000256" key="6">
    <source>
        <dbReference type="ARBA" id="ARBA00022967"/>
    </source>
</evidence>
<keyword evidence="7" id="KW-0406">Ion transport</keyword>
<dbReference type="SUPFAM" id="SSF50615">
    <property type="entry name" value="N-terminal domain of alpha and beta subunits of F1 ATP synthase"/>
    <property type="match status" value="1"/>
</dbReference>
<evidence type="ECO:0000256" key="1">
    <source>
        <dbReference type="ARBA" id="ARBA00008936"/>
    </source>
</evidence>
<dbReference type="AlphaFoldDB" id="G4YVB2"/>
<dbReference type="GeneID" id="20643407"/>
<dbReference type="Gene3D" id="2.40.30.20">
    <property type="match status" value="1"/>
</dbReference>
<protein>
    <recommendedName>
        <fullName evidence="2">H(+)-transporting two-sector ATPase</fullName>
        <ecNumber evidence="2">7.1.2.2</ecNumber>
    </recommendedName>
</protein>
<keyword evidence="3" id="KW-0813">Transport</keyword>
<dbReference type="Proteomes" id="UP000002640">
    <property type="component" value="Unassembled WGS sequence"/>
</dbReference>
<dbReference type="InterPro" id="IPR024034">
    <property type="entry name" value="ATPase_F1/V1_b/a_C"/>
</dbReference>
<evidence type="ECO:0000256" key="5">
    <source>
        <dbReference type="ARBA" id="ARBA00022840"/>
    </source>
</evidence>
<dbReference type="InterPro" id="IPR022878">
    <property type="entry name" value="V-ATPase_asu"/>
</dbReference>
<dbReference type="OMA" id="SDARKYP"/>
<evidence type="ECO:0000256" key="7">
    <source>
        <dbReference type="ARBA" id="ARBA00023065"/>
    </source>
</evidence>
<comment type="similarity">
    <text evidence="1">Belongs to the ATPase alpha/beta chains family.</text>
</comment>
<dbReference type="InterPro" id="IPR055190">
    <property type="entry name" value="ATP-synt_VA_C"/>
</dbReference>
<dbReference type="GO" id="GO:0046034">
    <property type="term" value="P:ATP metabolic process"/>
    <property type="evidence" value="ECO:0007669"/>
    <property type="project" value="InterPro"/>
</dbReference>
<dbReference type="InterPro" id="IPR000194">
    <property type="entry name" value="ATPase_F1/V1/A1_a/bsu_nucl-bd"/>
</dbReference>
<dbReference type="RefSeq" id="XP_009520207.1">
    <property type="nucleotide sequence ID" value="XM_009521912.1"/>
</dbReference>
<evidence type="ECO:0000256" key="4">
    <source>
        <dbReference type="ARBA" id="ARBA00022741"/>
    </source>
</evidence>
<evidence type="ECO:0000313" key="11">
    <source>
        <dbReference type="Proteomes" id="UP000002640"/>
    </source>
</evidence>
<dbReference type="InParanoid" id="G4YVB2"/>
<dbReference type="Pfam" id="PF00006">
    <property type="entry name" value="ATP-synt_ab"/>
    <property type="match status" value="1"/>
</dbReference>
<dbReference type="SMR" id="G4YVB2"/>
<dbReference type="STRING" id="1094619.G4YVB2"/>
<evidence type="ECO:0000256" key="2">
    <source>
        <dbReference type="ARBA" id="ARBA00012473"/>
    </source>
</evidence>
<feature type="domain" description="ATP synthase A/B type C-terminal" evidence="9">
    <location>
        <begin position="372"/>
        <end position="416"/>
    </location>
</feature>
<reference evidence="10 11" key="1">
    <citation type="journal article" date="2006" name="Science">
        <title>Phytophthora genome sequences uncover evolutionary origins and mechanisms of pathogenesis.</title>
        <authorList>
            <person name="Tyler B.M."/>
            <person name="Tripathy S."/>
            <person name="Zhang X."/>
            <person name="Dehal P."/>
            <person name="Jiang R.H."/>
            <person name="Aerts A."/>
            <person name="Arredondo F.D."/>
            <person name="Baxter L."/>
            <person name="Bensasson D."/>
            <person name="Beynon J.L."/>
            <person name="Chapman J."/>
            <person name="Damasceno C.M."/>
            <person name="Dorrance A.E."/>
            <person name="Dou D."/>
            <person name="Dickerman A.W."/>
            <person name="Dubchak I.L."/>
            <person name="Garbelotto M."/>
            <person name="Gijzen M."/>
            <person name="Gordon S.G."/>
            <person name="Govers F."/>
            <person name="Grunwald N.J."/>
            <person name="Huang W."/>
            <person name="Ivors K.L."/>
            <person name="Jones R.W."/>
            <person name="Kamoun S."/>
            <person name="Krampis K."/>
            <person name="Lamour K.H."/>
            <person name="Lee M.K."/>
            <person name="McDonald W.H."/>
            <person name="Medina M."/>
            <person name="Meijer H.J."/>
            <person name="Nordberg E.K."/>
            <person name="Maclean D.J."/>
            <person name="Ospina-Giraldo M.D."/>
            <person name="Morris P.F."/>
            <person name="Phuntumart V."/>
            <person name="Putnam N.H."/>
            <person name="Rash S."/>
            <person name="Rose J.K."/>
            <person name="Sakihama Y."/>
            <person name="Salamov A.A."/>
            <person name="Savidor A."/>
            <person name="Scheuring C.F."/>
            <person name="Smith B.M."/>
            <person name="Sobral B.W."/>
            <person name="Terry A."/>
            <person name="Torto-Alalibo T.A."/>
            <person name="Win J."/>
            <person name="Xu Z."/>
            <person name="Zhang H."/>
            <person name="Grigoriev I.V."/>
            <person name="Rokhsar D.S."/>
            <person name="Boore J.L."/>
        </authorList>
    </citation>
    <scope>NUCLEOTIDE SEQUENCE [LARGE SCALE GENOMIC DNA]</scope>
    <source>
        <strain evidence="10 11">P6497</strain>
    </source>
</reference>
<evidence type="ECO:0000259" key="8">
    <source>
        <dbReference type="Pfam" id="PF00006"/>
    </source>
</evidence>
<dbReference type="SUPFAM" id="SSF47917">
    <property type="entry name" value="C-terminal domain of alpha and beta subunits of F1 ATP synthase"/>
    <property type="match status" value="1"/>
</dbReference>
<accession>G4YVB2</accession>
<dbReference type="InterPro" id="IPR027417">
    <property type="entry name" value="P-loop_NTPase"/>
</dbReference>
<dbReference type="GO" id="GO:0046961">
    <property type="term" value="F:proton-transporting ATPase activity, rotational mechanism"/>
    <property type="evidence" value="ECO:0007669"/>
    <property type="project" value="InterPro"/>
</dbReference>
<keyword evidence="11" id="KW-1185">Reference proteome</keyword>
<evidence type="ECO:0000313" key="10">
    <source>
        <dbReference type="EMBL" id="EGZ24919.1"/>
    </source>
</evidence>
<dbReference type="Gene3D" id="3.40.50.300">
    <property type="entry name" value="P-loop containing nucleotide triphosphate hydrolases"/>
    <property type="match status" value="1"/>
</dbReference>
<organism evidence="10 11">
    <name type="scientific">Phytophthora sojae (strain P6497)</name>
    <name type="common">Soybean stem and root rot agent</name>
    <name type="synonym">Phytophthora megasperma f. sp. glycines</name>
    <dbReference type="NCBI Taxonomy" id="1094619"/>
    <lineage>
        <taxon>Eukaryota</taxon>
        <taxon>Sar</taxon>
        <taxon>Stramenopiles</taxon>
        <taxon>Oomycota</taxon>
        <taxon>Peronosporomycetes</taxon>
        <taxon>Peronosporales</taxon>
        <taxon>Peronosporaceae</taxon>
        <taxon>Phytophthora</taxon>
    </lineage>
</organism>
<evidence type="ECO:0000256" key="3">
    <source>
        <dbReference type="ARBA" id="ARBA00022448"/>
    </source>
</evidence>
<dbReference type="PANTHER" id="PTHR43607:SF1">
    <property type="entry name" value="H(+)-TRANSPORTING TWO-SECTOR ATPASE"/>
    <property type="match status" value="1"/>
</dbReference>
<sequence length="458" mass="50053">MAHVFGDSEKESEFGYVYKVSGPLVIAENMHCAAMYELRCARGIIKLETTNASIQVNEDTSGLTVGDPVERRKQSLSVELGPGIVDNIFDGIQRPLHAISDLAKDVYISAASCPSVFGTMVKIYGAGIDNEFFTLNDTVLEVCDGTTAVTCKLDASHRWPLAGQHIIDTLFLSVLGGSCAVPGAVGCDKTVISQALFKHSNLDAIVYVGCGKRGNGMAEVLNDFPELTMAINDREVPILKRKTLVTNTSKMPVAAREASIYTGITLAEYFCDQGTNVSVMADSTSRWAGDRCVKSRVVWGYPAYLGAARLAAFYERGREGSVTVVGAVSPPGGDFSDPATAITLSTAQVFWGLDKTLVQRKRLPPYMRVLKTFFNKIDPEYLTLRTKCQEILQKEDNLTEIVLLVSKESLSEDPKARSDFTCPLTKSVGILRSIIRFYDLSQDDSPPDAKVMLVQRRK</sequence>
<dbReference type="PANTHER" id="PTHR43607">
    <property type="entry name" value="V-TYPE PROTON ATPASE CATALYTIC SUBUNIT A"/>
    <property type="match status" value="1"/>
</dbReference>
<dbReference type="InterPro" id="IPR023366">
    <property type="entry name" value="ATP_synth_asu-like_sf"/>
</dbReference>
<dbReference type="Gene3D" id="1.10.1140.10">
    <property type="entry name" value="Bovine Mitochondrial F1-atpase, Atp Synthase Beta Chain, Chain D, domain 3"/>
    <property type="match status" value="1"/>
</dbReference>
<proteinExistence type="inferred from homology"/>
<keyword evidence="6" id="KW-1278">Translocase</keyword>
<evidence type="ECO:0000259" key="9">
    <source>
        <dbReference type="Pfam" id="PF22919"/>
    </source>
</evidence>
<keyword evidence="5" id="KW-0067">ATP-binding</keyword>
<dbReference type="EC" id="7.1.2.2" evidence="2"/>
<dbReference type="InterPro" id="IPR036121">
    <property type="entry name" value="ATPase_F1/V1/A1_a/bsu_N_sf"/>
</dbReference>
<dbReference type="SUPFAM" id="SSF52540">
    <property type="entry name" value="P-loop containing nucleoside triphosphate hydrolases"/>
    <property type="match status" value="1"/>
</dbReference>
<name>G4YVB2_PHYSP</name>
<dbReference type="KEGG" id="psoj:PHYSODRAFT_311651"/>
<gene>
    <name evidence="10" type="ORF">PHYSODRAFT_311651</name>
</gene>
<dbReference type="Pfam" id="PF22919">
    <property type="entry name" value="ATP-synt_VA_C"/>
    <property type="match status" value="1"/>
</dbReference>
<dbReference type="EMBL" id="JH159152">
    <property type="protein sequence ID" value="EGZ24919.1"/>
    <property type="molecule type" value="Genomic_DNA"/>
</dbReference>
<dbReference type="GO" id="GO:0005524">
    <property type="term" value="F:ATP binding"/>
    <property type="evidence" value="ECO:0007669"/>
    <property type="project" value="UniProtKB-KW"/>
</dbReference>